<dbReference type="EC" id="3.2.1.52" evidence="3"/>
<dbReference type="GO" id="GO:0005975">
    <property type="term" value="P:carbohydrate metabolic process"/>
    <property type="evidence" value="ECO:0007669"/>
    <property type="project" value="InterPro"/>
</dbReference>
<dbReference type="STRING" id="1208365.B273_0554"/>
<evidence type="ECO:0000256" key="4">
    <source>
        <dbReference type="ARBA" id="ARBA00022801"/>
    </source>
</evidence>
<name>K6H0K6_9GAMM</name>
<dbReference type="Proteomes" id="UP000010310">
    <property type="component" value="Unassembled WGS sequence"/>
</dbReference>
<dbReference type="SUPFAM" id="SSF51445">
    <property type="entry name" value="(Trans)glycosidases"/>
    <property type="match status" value="1"/>
</dbReference>
<sequence length="343" mass="37886">MSKSFLGRLMLDLDGTSLTQEENKLLLNPHVGGVILFARNIFSRDQVQELCGEIRKINPKLLIAVDQEGGRVQRLKEGYTILPTMQKLSAFLNSDSDKNFPFATDLGWLMASEVIASGLDISFAPVLDLDDSRSSVIGDRSIGDNPDQVIAIASAFIEGMNQAGMQATGKHFPGHGGIFTDSHLTFSQDTRFLSELESHDLLPFDALKLQLGGIMTAHISFTNIDKEIATFSKFWLQDILRKKMGFTGIIFSDDLSMKGSDYVGGIEVKVGKALESGCNMVLICNDRPAAIEAINFLEKEKISQSQKVTRLKASESISWADLENDARRIDIIDKLNIIKKLKL</sequence>
<evidence type="ECO:0000259" key="6">
    <source>
        <dbReference type="Pfam" id="PF00933"/>
    </source>
</evidence>
<feature type="domain" description="Glycoside hydrolase family 3 N-terminal" evidence="6">
    <location>
        <begin position="18"/>
        <end position="304"/>
    </location>
</feature>
<dbReference type="InterPro" id="IPR036962">
    <property type="entry name" value="Glyco_hydro_3_N_sf"/>
</dbReference>
<organism evidence="7 8">
    <name type="scientific">SAR86 cluster bacterium SAR86E</name>
    <dbReference type="NCBI Taxonomy" id="1208365"/>
    <lineage>
        <taxon>Bacteria</taxon>
        <taxon>Pseudomonadati</taxon>
        <taxon>Pseudomonadota</taxon>
        <taxon>Gammaproteobacteria</taxon>
        <taxon>SAR86 cluster</taxon>
    </lineage>
</organism>
<reference evidence="7 8" key="1">
    <citation type="submission" date="2012-09" db="EMBL/GenBank/DDBJ databases">
        <authorList>
            <person name="Dupont C.L."/>
            <person name="Rusch D.B."/>
            <person name="Lombardo M.-J."/>
            <person name="Novotny M."/>
            <person name="Yee-Greenbaum J."/>
            <person name="Laskin R."/>
        </authorList>
    </citation>
    <scope>NUCLEOTIDE SEQUENCE [LARGE SCALE GENOMIC DNA]</scope>
    <source>
        <strain evidence="7">SAR86E</strain>
    </source>
</reference>
<evidence type="ECO:0000313" key="7">
    <source>
        <dbReference type="EMBL" id="EKO36088.1"/>
    </source>
</evidence>
<evidence type="ECO:0000256" key="3">
    <source>
        <dbReference type="ARBA" id="ARBA00012663"/>
    </source>
</evidence>
<comment type="catalytic activity">
    <reaction evidence="1">
        <text>Hydrolysis of terminal non-reducing N-acetyl-D-hexosamine residues in N-acetyl-beta-D-hexosaminides.</text>
        <dbReference type="EC" id="3.2.1.52"/>
    </reaction>
</comment>
<evidence type="ECO:0000256" key="5">
    <source>
        <dbReference type="ARBA" id="ARBA00023295"/>
    </source>
</evidence>
<comment type="caution">
    <text evidence="7">The sequence shown here is derived from an EMBL/GenBank/DDBJ whole genome shotgun (WGS) entry which is preliminary data.</text>
</comment>
<dbReference type="InterPro" id="IPR050226">
    <property type="entry name" value="NagZ_Beta-hexosaminidase"/>
</dbReference>
<evidence type="ECO:0000256" key="2">
    <source>
        <dbReference type="ARBA" id="ARBA00005336"/>
    </source>
</evidence>
<keyword evidence="5" id="KW-0326">Glycosidase</keyword>
<evidence type="ECO:0000313" key="8">
    <source>
        <dbReference type="Proteomes" id="UP000010310"/>
    </source>
</evidence>
<protein>
    <recommendedName>
        <fullName evidence="3">beta-N-acetylhexosaminidase</fullName>
        <ecNumber evidence="3">3.2.1.52</ecNumber>
    </recommendedName>
</protein>
<dbReference type="AlphaFoldDB" id="K6H0K6"/>
<dbReference type="InterPro" id="IPR017853">
    <property type="entry name" value="GH"/>
</dbReference>
<evidence type="ECO:0000256" key="1">
    <source>
        <dbReference type="ARBA" id="ARBA00001231"/>
    </source>
</evidence>
<dbReference type="PANTHER" id="PTHR30480">
    <property type="entry name" value="BETA-HEXOSAMINIDASE-RELATED"/>
    <property type="match status" value="1"/>
</dbReference>
<dbReference type="PANTHER" id="PTHR30480:SF13">
    <property type="entry name" value="BETA-HEXOSAMINIDASE"/>
    <property type="match status" value="1"/>
</dbReference>
<dbReference type="GO" id="GO:0009254">
    <property type="term" value="P:peptidoglycan turnover"/>
    <property type="evidence" value="ECO:0007669"/>
    <property type="project" value="TreeGrafter"/>
</dbReference>
<dbReference type="Pfam" id="PF00933">
    <property type="entry name" value="Glyco_hydro_3"/>
    <property type="match status" value="1"/>
</dbReference>
<dbReference type="PATRIC" id="fig|1208365.4.peg.1148"/>
<dbReference type="GO" id="GO:0004563">
    <property type="term" value="F:beta-N-acetylhexosaminidase activity"/>
    <property type="evidence" value="ECO:0007669"/>
    <property type="project" value="UniProtKB-EC"/>
</dbReference>
<dbReference type="PROSITE" id="PS00775">
    <property type="entry name" value="GLYCOSYL_HYDROL_F3"/>
    <property type="match status" value="1"/>
</dbReference>
<dbReference type="Gene3D" id="3.20.20.300">
    <property type="entry name" value="Glycoside hydrolase, family 3, N-terminal domain"/>
    <property type="match status" value="1"/>
</dbReference>
<comment type="similarity">
    <text evidence="2">Belongs to the glycosyl hydrolase 3 family.</text>
</comment>
<dbReference type="InterPro" id="IPR001764">
    <property type="entry name" value="Glyco_hydro_3_N"/>
</dbReference>
<dbReference type="EMBL" id="AMWX01000012">
    <property type="protein sequence ID" value="EKO36088.1"/>
    <property type="molecule type" value="Genomic_DNA"/>
</dbReference>
<keyword evidence="8" id="KW-1185">Reference proteome</keyword>
<accession>K6H0K6</accession>
<dbReference type="NCBIfam" id="NF003740">
    <property type="entry name" value="PRK05337.1"/>
    <property type="match status" value="1"/>
</dbReference>
<dbReference type="InterPro" id="IPR019800">
    <property type="entry name" value="Glyco_hydro_3_AS"/>
</dbReference>
<gene>
    <name evidence="7" type="ORF">B273_0554</name>
</gene>
<proteinExistence type="inferred from homology"/>
<keyword evidence="4 7" id="KW-0378">Hydrolase</keyword>